<gene>
    <name evidence="5" type="ORF">FA15DRAFT_650031</name>
</gene>
<dbReference type="Proteomes" id="UP000307440">
    <property type="component" value="Unassembled WGS sequence"/>
</dbReference>
<reference evidence="5 6" key="1">
    <citation type="journal article" date="2019" name="Nat. Ecol. Evol.">
        <title>Megaphylogeny resolves global patterns of mushroom evolution.</title>
        <authorList>
            <person name="Varga T."/>
            <person name="Krizsan K."/>
            <person name="Foldi C."/>
            <person name="Dima B."/>
            <person name="Sanchez-Garcia M."/>
            <person name="Sanchez-Ramirez S."/>
            <person name="Szollosi G.J."/>
            <person name="Szarkandi J.G."/>
            <person name="Papp V."/>
            <person name="Albert L."/>
            <person name="Andreopoulos W."/>
            <person name="Angelini C."/>
            <person name="Antonin V."/>
            <person name="Barry K.W."/>
            <person name="Bougher N.L."/>
            <person name="Buchanan P."/>
            <person name="Buyck B."/>
            <person name="Bense V."/>
            <person name="Catcheside P."/>
            <person name="Chovatia M."/>
            <person name="Cooper J."/>
            <person name="Damon W."/>
            <person name="Desjardin D."/>
            <person name="Finy P."/>
            <person name="Geml J."/>
            <person name="Haridas S."/>
            <person name="Hughes K."/>
            <person name="Justo A."/>
            <person name="Karasinski D."/>
            <person name="Kautmanova I."/>
            <person name="Kiss B."/>
            <person name="Kocsube S."/>
            <person name="Kotiranta H."/>
            <person name="LaButti K.M."/>
            <person name="Lechner B.E."/>
            <person name="Liimatainen K."/>
            <person name="Lipzen A."/>
            <person name="Lukacs Z."/>
            <person name="Mihaltcheva S."/>
            <person name="Morgado L.N."/>
            <person name="Niskanen T."/>
            <person name="Noordeloos M.E."/>
            <person name="Ohm R.A."/>
            <person name="Ortiz-Santana B."/>
            <person name="Ovrebo C."/>
            <person name="Racz N."/>
            <person name="Riley R."/>
            <person name="Savchenko A."/>
            <person name="Shiryaev A."/>
            <person name="Soop K."/>
            <person name="Spirin V."/>
            <person name="Szebenyi C."/>
            <person name="Tomsovsky M."/>
            <person name="Tulloss R.E."/>
            <person name="Uehling J."/>
            <person name="Grigoriev I.V."/>
            <person name="Vagvolgyi C."/>
            <person name="Papp T."/>
            <person name="Martin F.M."/>
            <person name="Miettinen O."/>
            <person name="Hibbett D.S."/>
            <person name="Nagy L.G."/>
        </authorList>
    </citation>
    <scope>NUCLEOTIDE SEQUENCE [LARGE SCALE GENOMIC DNA]</scope>
    <source>
        <strain evidence="5 6">CBS 121175</strain>
    </source>
</reference>
<evidence type="ECO:0000313" key="6">
    <source>
        <dbReference type="Proteomes" id="UP000307440"/>
    </source>
</evidence>
<feature type="repeat" description="ANK" evidence="2">
    <location>
        <begin position="641"/>
        <end position="663"/>
    </location>
</feature>
<dbReference type="InterPro" id="IPR002110">
    <property type="entry name" value="Ankyrin_rpt"/>
</dbReference>
<feature type="compositionally biased region" description="Polar residues" evidence="3">
    <location>
        <begin position="1"/>
        <end position="54"/>
    </location>
</feature>
<accession>A0A5C3KDY3</accession>
<dbReference type="Gene3D" id="3.40.50.300">
    <property type="entry name" value="P-loop containing nucleotide triphosphate hydrolases"/>
    <property type="match status" value="1"/>
</dbReference>
<dbReference type="PROSITE" id="PS50088">
    <property type="entry name" value="ANK_REPEAT"/>
    <property type="match status" value="1"/>
</dbReference>
<evidence type="ECO:0000256" key="3">
    <source>
        <dbReference type="SAM" id="MobiDB-lite"/>
    </source>
</evidence>
<dbReference type="PANTHER" id="PTHR10039">
    <property type="entry name" value="AMELOGENIN"/>
    <property type="match status" value="1"/>
</dbReference>
<organism evidence="5 6">
    <name type="scientific">Coprinopsis marcescibilis</name>
    <name type="common">Agaric fungus</name>
    <name type="synonym">Psathyrella marcescibilis</name>
    <dbReference type="NCBI Taxonomy" id="230819"/>
    <lineage>
        <taxon>Eukaryota</taxon>
        <taxon>Fungi</taxon>
        <taxon>Dikarya</taxon>
        <taxon>Basidiomycota</taxon>
        <taxon>Agaricomycotina</taxon>
        <taxon>Agaricomycetes</taxon>
        <taxon>Agaricomycetidae</taxon>
        <taxon>Agaricales</taxon>
        <taxon>Agaricineae</taxon>
        <taxon>Psathyrellaceae</taxon>
        <taxon>Coprinopsis</taxon>
    </lineage>
</organism>
<dbReference type="PANTHER" id="PTHR10039:SF15">
    <property type="entry name" value="NACHT DOMAIN-CONTAINING PROTEIN"/>
    <property type="match status" value="1"/>
</dbReference>
<dbReference type="InterPro" id="IPR027417">
    <property type="entry name" value="P-loop_NTPase"/>
</dbReference>
<feature type="domain" description="Nephrocystin 3-like N-terminal" evidence="4">
    <location>
        <begin position="166"/>
        <end position="325"/>
    </location>
</feature>
<evidence type="ECO:0000313" key="5">
    <source>
        <dbReference type="EMBL" id="TFK17873.1"/>
    </source>
</evidence>
<dbReference type="SMART" id="SM00248">
    <property type="entry name" value="ANK"/>
    <property type="match status" value="6"/>
</dbReference>
<evidence type="ECO:0000256" key="1">
    <source>
        <dbReference type="ARBA" id="ARBA00022737"/>
    </source>
</evidence>
<dbReference type="InterPro" id="IPR056884">
    <property type="entry name" value="NPHP3-like_N"/>
</dbReference>
<dbReference type="AlphaFoldDB" id="A0A5C3KDY3"/>
<name>A0A5C3KDY3_COPMA</name>
<keyword evidence="1" id="KW-0677">Repeat</keyword>
<dbReference type="InterPro" id="IPR036770">
    <property type="entry name" value="Ankyrin_rpt-contain_sf"/>
</dbReference>
<dbReference type="SUPFAM" id="SSF48403">
    <property type="entry name" value="Ankyrin repeat"/>
    <property type="match status" value="1"/>
</dbReference>
<evidence type="ECO:0000259" key="4">
    <source>
        <dbReference type="Pfam" id="PF24883"/>
    </source>
</evidence>
<dbReference type="PROSITE" id="PS50297">
    <property type="entry name" value="ANK_REP_REGION"/>
    <property type="match status" value="1"/>
</dbReference>
<dbReference type="Pfam" id="PF24883">
    <property type="entry name" value="NPHP3_N"/>
    <property type="match status" value="1"/>
</dbReference>
<dbReference type="OrthoDB" id="21416at2759"/>
<dbReference type="Pfam" id="PF00023">
    <property type="entry name" value="Ank"/>
    <property type="match status" value="1"/>
</dbReference>
<dbReference type="SUPFAM" id="SSF52540">
    <property type="entry name" value="P-loop containing nucleoside triphosphate hydrolases"/>
    <property type="match status" value="1"/>
</dbReference>
<keyword evidence="6" id="KW-1185">Reference proteome</keyword>
<keyword evidence="2" id="KW-0040">ANK repeat</keyword>
<protein>
    <recommendedName>
        <fullName evidence="4">Nephrocystin 3-like N-terminal domain-containing protein</fullName>
    </recommendedName>
</protein>
<proteinExistence type="predicted"/>
<dbReference type="EMBL" id="ML210454">
    <property type="protein sequence ID" value="TFK17873.1"/>
    <property type="molecule type" value="Genomic_DNA"/>
</dbReference>
<feature type="region of interest" description="Disordered" evidence="3">
    <location>
        <begin position="1"/>
        <end position="73"/>
    </location>
</feature>
<sequence length="874" mass="96235">MMRRTMQNLLSKNPPNRQEGSTETTLADQTSDYGSPGSESVTQEGPSAKTTSIAKSDHPNEVDQGTPESRLSPEAAPEAILNEIKHDPKAVPPLIKGGILNGAQGVHIEGSAQLISAQNYINVYNTVLQRHSPEKDEELFWKIIAWISDINYHAIQADNFEKRAAGTGQWAFDDPIIGKWLEGALGVLWGIGMPGAGKTIISSIIINHLTQKAKANKRICVAYAFARYTDLFTGEQVLGGLLRQIVQDHPSTLPFVKPMYFHHLLHGTRPNQLELLATIRAIFDSDLFDQKYCSLDGLDEAFDDTQVDVLDGLSHLPANLLIMSRPLPLLKERVPEATFIDIIVHESDIKQMIEEKISRLRKLRGLLEKGDWKEKVLKTVLERSSGMFLVASLQLDMLSRCMHLMDLRSALEALPVGVNAMYEATMKRITEGQGCDLALRAVTWVIYARKTLRMSELRHALAVNTATFKYSSDLLVDAETLLSVCCGLITYERETKLVHYTAHDFLVAYLSKPGVDVQATLACTCIARLRNCGFANYKHRITQNYSSRIFVDRCFLAYAHRKWAAHADSASIPAFVEKFVLQCQRFPWNHPSFDEFDFLNSIQLAAACNFHQLLAPWLGAEPSRASQPSPPTLNVNSKSAHGRTALALASMNGHIEAVKLLIEAEGVSIQCSDHKGWSPLIAASHGGHVRVVDLLLGAVAVDHVNAGSWTALMEAASLGHTEVIKSLLRVQGINVNAREPVSVQGKGDSALTLAACNGHLAAVQLLLGADGIEVNASHWEYGTALAQASRWGHTGVVAVFLQRHDVDVNSSQCEEGTALMQAVEMDRMDIVELLLKHDKIDVNATRSDRSSALSLALARKRLEIIELLKGHGEK</sequence>
<dbReference type="Gene3D" id="1.25.40.20">
    <property type="entry name" value="Ankyrin repeat-containing domain"/>
    <property type="match status" value="3"/>
</dbReference>
<evidence type="ECO:0000256" key="2">
    <source>
        <dbReference type="PROSITE-ProRule" id="PRU00023"/>
    </source>
</evidence>
<dbReference type="Pfam" id="PF12796">
    <property type="entry name" value="Ank_2"/>
    <property type="match status" value="2"/>
</dbReference>
<dbReference type="STRING" id="230819.A0A5C3KDY3"/>